<evidence type="ECO:0000256" key="5">
    <source>
        <dbReference type="ARBA" id="ARBA00023015"/>
    </source>
</evidence>
<dbReference type="PROSITE" id="PS50110">
    <property type="entry name" value="RESPONSE_REGULATORY"/>
    <property type="match status" value="1"/>
</dbReference>
<evidence type="ECO:0000256" key="8">
    <source>
        <dbReference type="PROSITE-ProRule" id="PRU00169"/>
    </source>
</evidence>
<sequence length="444" mass="50135">MPIRILVVDDDAVACEFLQEALRRAGYDVEAHTSAQEVLKEDLSRYDLAISDIRMPDMDGLQLLRRLHEKCPTLPVILMTAFGSLESTMEALQLGAWDYISKPFSPEAIRTMVKKVLGMRELQRHRNSGKPAEKEEPRLIGSSATMVEFYKQLVRVADAWASVLIEGESGTGKELTARSLHQLSSRRDKPFVVVHCGAIPDTLLESELFGYDKGAFTGADTSHRGLLESAEGGTIFLDEITEMSTALQAKLLRFMQNGEIRHLGGHGIQQIQVRVVAAANRKIDEEVAHERFRADLLYRFVVRLHMPPLREHKEDIPQLMESLLKKMGYPTVRISDEAMECLMAYDWPGNVRELGNVLHQTLLLSPFLVILPEHLPERMRSTKNGKEITDANLTPLEDAERGQILQALKTTEWNQSRAAALLGIDRKTLRTKIQRYGFVREGFP</sequence>
<dbReference type="RefSeq" id="WP_093881888.1">
    <property type="nucleotide sequence ID" value="NZ_FOBS01000001.1"/>
</dbReference>
<dbReference type="SMART" id="SM00448">
    <property type="entry name" value="REC"/>
    <property type="match status" value="1"/>
</dbReference>
<dbReference type="PRINTS" id="PR01590">
    <property type="entry name" value="HTHFIS"/>
</dbReference>
<dbReference type="PANTHER" id="PTHR32071">
    <property type="entry name" value="TRANSCRIPTIONAL REGULATORY PROTEIN"/>
    <property type="match status" value="1"/>
</dbReference>
<dbReference type="SUPFAM" id="SSF46689">
    <property type="entry name" value="Homeodomain-like"/>
    <property type="match status" value="1"/>
</dbReference>
<feature type="modified residue" description="4-aspartylphosphate" evidence="8">
    <location>
        <position position="52"/>
    </location>
</feature>
<keyword evidence="3" id="KW-0067">ATP-binding</keyword>
<organism evidence="11 12">
    <name type="scientific">Syntrophus gentianae</name>
    <dbReference type="NCBI Taxonomy" id="43775"/>
    <lineage>
        <taxon>Bacteria</taxon>
        <taxon>Pseudomonadati</taxon>
        <taxon>Thermodesulfobacteriota</taxon>
        <taxon>Syntrophia</taxon>
        <taxon>Syntrophales</taxon>
        <taxon>Syntrophaceae</taxon>
        <taxon>Syntrophus</taxon>
    </lineage>
</organism>
<dbReference type="AlphaFoldDB" id="A0A1H7UGV2"/>
<dbReference type="CDD" id="cd00009">
    <property type="entry name" value="AAA"/>
    <property type="match status" value="1"/>
</dbReference>
<dbReference type="OrthoDB" id="9814761at2"/>
<keyword evidence="6" id="KW-0238">DNA-binding</keyword>
<keyword evidence="12" id="KW-1185">Reference proteome</keyword>
<dbReference type="PROSITE" id="PS00688">
    <property type="entry name" value="SIGMA54_INTERACT_3"/>
    <property type="match status" value="1"/>
</dbReference>
<keyword evidence="4" id="KW-0902">Two-component regulatory system</keyword>
<reference evidence="11 12" key="1">
    <citation type="submission" date="2016-10" db="EMBL/GenBank/DDBJ databases">
        <authorList>
            <person name="de Groot N.N."/>
        </authorList>
    </citation>
    <scope>NUCLEOTIDE SEQUENCE [LARGE SCALE GENOMIC DNA]</scope>
    <source>
        <strain evidence="11 12">DSM 8423</strain>
    </source>
</reference>
<dbReference type="GO" id="GO:0006355">
    <property type="term" value="P:regulation of DNA-templated transcription"/>
    <property type="evidence" value="ECO:0007669"/>
    <property type="project" value="InterPro"/>
</dbReference>
<dbReference type="InterPro" id="IPR025944">
    <property type="entry name" value="Sigma_54_int_dom_CS"/>
</dbReference>
<dbReference type="InterPro" id="IPR025943">
    <property type="entry name" value="Sigma_54_int_dom_ATP-bd_2"/>
</dbReference>
<keyword evidence="5" id="KW-0805">Transcription regulation</keyword>
<dbReference type="Pfam" id="PF25601">
    <property type="entry name" value="AAA_lid_14"/>
    <property type="match status" value="1"/>
</dbReference>
<dbReference type="EMBL" id="FOBS01000001">
    <property type="protein sequence ID" value="SEL96029.1"/>
    <property type="molecule type" value="Genomic_DNA"/>
</dbReference>
<dbReference type="STRING" id="43775.SAMN04489760_101175"/>
<evidence type="ECO:0000256" key="7">
    <source>
        <dbReference type="ARBA" id="ARBA00023163"/>
    </source>
</evidence>
<evidence type="ECO:0000256" key="2">
    <source>
        <dbReference type="ARBA" id="ARBA00022741"/>
    </source>
</evidence>
<dbReference type="InterPro" id="IPR011006">
    <property type="entry name" value="CheY-like_superfamily"/>
</dbReference>
<dbReference type="FunFam" id="3.40.50.300:FF:000006">
    <property type="entry name" value="DNA-binding transcriptional regulator NtrC"/>
    <property type="match status" value="1"/>
</dbReference>
<evidence type="ECO:0000256" key="1">
    <source>
        <dbReference type="ARBA" id="ARBA00022553"/>
    </source>
</evidence>
<feature type="domain" description="Sigma-54 factor interaction" evidence="9">
    <location>
        <begin position="139"/>
        <end position="363"/>
    </location>
</feature>
<evidence type="ECO:0000256" key="6">
    <source>
        <dbReference type="ARBA" id="ARBA00023125"/>
    </source>
</evidence>
<dbReference type="GO" id="GO:0043565">
    <property type="term" value="F:sequence-specific DNA binding"/>
    <property type="evidence" value="ECO:0007669"/>
    <property type="project" value="InterPro"/>
</dbReference>
<dbReference type="PROSITE" id="PS50045">
    <property type="entry name" value="SIGMA54_INTERACT_4"/>
    <property type="match status" value="1"/>
</dbReference>
<dbReference type="Pfam" id="PF00072">
    <property type="entry name" value="Response_reg"/>
    <property type="match status" value="1"/>
</dbReference>
<dbReference type="Pfam" id="PF02954">
    <property type="entry name" value="HTH_8"/>
    <property type="match status" value="1"/>
</dbReference>
<dbReference type="InterPro" id="IPR001789">
    <property type="entry name" value="Sig_transdc_resp-reg_receiver"/>
</dbReference>
<dbReference type="Gene3D" id="1.10.8.60">
    <property type="match status" value="1"/>
</dbReference>
<protein>
    <submittedName>
        <fullName evidence="11">Two-component system, NtrC family, response regulator AtoC</fullName>
    </submittedName>
</protein>
<keyword evidence="2" id="KW-0547">Nucleotide-binding</keyword>
<dbReference type="Pfam" id="PF00158">
    <property type="entry name" value="Sigma54_activat"/>
    <property type="match status" value="1"/>
</dbReference>
<dbReference type="Gene3D" id="3.40.50.2300">
    <property type="match status" value="1"/>
</dbReference>
<dbReference type="SMART" id="SM00382">
    <property type="entry name" value="AAA"/>
    <property type="match status" value="1"/>
</dbReference>
<keyword evidence="1 8" id="KW-0597">Phosphoprotein</keyword>
<dbReference type="GO" id="GO:0005524">
    <property type="term" value="F:ATP binding"/>
    <property type="evidence" value="ECO:0007669"/>
    <property type="project" value="UniProtKB-KW"/>
</dbReference>
<evidence type="ECO:0000313" key="12">
    <source>
        <dbReference type="Proteomes" id="UP000198744"/>
    </source>
</evidence>
<dbReference type="SUPFAM" id="SSF52172">
    <property type="entry name" value="CheY-like"/>
    <property type="match status" value="1"/>
</dbReference>
<dbReference type="InterPro" id="IPR058031">
    <property type="entry name" value="AAA_lid_NorR"/>
</dbReference>
<name>A0A1H7UGV2_9BACT</name>
<dbReference type="Gene3D" id="3.40.50.300">
    <property type="entry name" value="P-loop containing nucleotide triphosphate hydrolases"/>
    <property type="match status" value="1"/>
</dbReference>
<evidence type="ECO:0000256" key="3">
    <source>
        <dbReference type="ARBA" id="ARBA00022840"/>
    </source>
</evidence>
<evidence type="ECO:0000259" key="10">
    <source>
        <dbReference type="PROSITE" id="PS50110"/>
    </source>
</evidence>
<gene>
    <name evidence="11" type="ORF">SAMN04489760_101175</name>
</gene>
<dbReference type="InterPro" id="IPR003593">
    <property type="entry name" value="AAA+_ATPase"/>
</dbReference>
<dbReference type="InterPro" id="IPR002078">
    <property type="entry name" value="Sigma_54_int"/>
</dbReference>
<dbReference type="InterPro" id="IPR009057">
    <property type="entry name" value="Homeodomain-like_sf"/>
</dbReference>
<feature type="domain" description="Response regulatory" evidence="10">
    <location>
        <begin position="4"/>
        <end position="117"/>
    </location>
</feature>
<keyword evidence="7" id="KW-0804">Transcription</keyword>
<dbReference type="Proteomes" id="UP000198744">
    <property type="component" value="Unassembled WGS sequence"/>
</dbReference>
<dbReference type="GO" id="GO:0000160">
    <property type="term" value="P:phosphorelay signal transduction system"/>
    <property type="evidence" value="ECO:0007669"/>
    <property type="project" value="UniProtKB-KW"/>
</dbReference>
<dbReference type="SUPFAM" id="SSF52540">
    <property type="entry name" value="P-loop containing nucleoside triphosphate hydrolases"/>
    <property type="match status" value="1"/>
</dbReference>
<evidence type="ECO:0000256" key="4">
    <source>
        <dbReference type="ARBA" id="ARBA00023012"/>
    </source>
</evidence>
<dbReference type="FunFam" id="3.40.50.2300:FF:000018">
    <property type="entry name" value="DNA-binding transcriptional regulator NtrC"/>
    <property type="match status" value="1"/>
</dbReference>
<accession>A0A1H7UGV2</accession>
<proteinExistence type="predicted"/>
<dbReference type="InterPro" id="IPR027417">
    <property type="entry name" value="P-loop_NTPase"/>
</dbReference>
<dbReference type="Gene3D" id="1.10.10.60">
    <property type="entry name" value="Homeodomain-like"/>
    <property type="match status" value="1"/>
</dbReference>
<evidence type="ECO:0000313" key="11">
    <source>
        <dbReference type="EMBL" id="SEL96029.1"/>
    </source>
</evidence>
<dbReference type="InterPro" id="IPR002197">
    <property type="entry name" value="HTH_Fis"/>
</dbReference>
<dbReference type="PROSITE" id="PS00676">
    <property type="entry name" value="SIGMA54_INTERACT_2"/>
    <property type="match status" value="1"/>
</dbReference>
<evidence type="ECO:0000259" key="9">
    <source>
        <dbReference type="PROSITE" id="PS50045"/>
    </source>
</evidence>